<name>A0A1C4E9F8_BACTU</name>
<proteinExistence type="predicted"/>
<dbReference type="EMBL" id="MSTN01000023">
    <property type="protein sequence ID" value="OPD40964.1"/>
    <property type="molecule type" value="Genomic_DNA"/>
</dbReference>
<dbReference type="EMBL" id="FMBI01000031">
    <property type="protein sequence ID" value="SCC40161.1"/>
    <property type="molecule type" value="Genomic_DNA"/>
</dbReference>
<sequence length="59" mass="7181">MFGNKENEIKEYLIQEGYEIKEYLRKNGDWYYFKVHTFWSGTHLVKVKDGVFGFRIEKA</sequence>
<reference evidence="2 4" key="1">
    <citation type="submission" date="2016-08" db="EMBL/GenBank/DDBJ databases">
        <authorList>
            <person name="Seilhamer J.J."/>
        </authorList>
    </citation>
    <scope>NUCLEOTIDE SEQUENCE [LARGE SCALE GENOMIC DNA]</scope>
    <source>
        <strain evidence="2 4">IEBC_T61001</strain>
    </source>
</reference>
<protein>
    <submittedName>
        <fullName evidence="2">Uncharacterized protein</fullName>
    </submittedName>
</protein>
<evidence type="ECO:0000313" key="1">
    <source>
        <dbReference type="EMBL" id="OPD40964.1"/>
    </source>
</evidence>
<dbReference type="RefSeq" id="WP_074541198.1">
    <property type="nucleotide sequence ID" value="NZ_FMBI01000031.1"/>
</dbReference>
<evidence type="ECO:0000313" key="3">
    <source>
        <dbReference type="Proteomes" id="UP000190187"/>
    </source>
</evidence>
<evidence type="ECO:0000313" key="4">
    <source>
        <dbReference type="Proteomes" id="UP000195991"/>
    </source>
</evidence>
<organism evidence="2 4">
    <name type="scientific">Bacillus thuringiensis</name>
    <dbReference type="NCBI Taxonomy" id="1428"/>
    <lineage>
        <taxon>Bacteria</taxon>
        <taxon>Bacillati</taxon>
        <taxon>Bacillota</taxon>
        <taxon>Bacilli</taxon>
        <taxon>Bacillales</taxon>
        <taxon>Bacillaceae</taxon>
        <taxon>Bacillus</taxon>
        <taxon>Bacillus cereus group</taxon>
    </lineage>
</organism>
<reference evidence="1 3" key="2">
    <citation type="submission" date="2017-01" db="EMBL/GenBank/DDBJ databases">
        <title>Draft Genome Sequence of Bacillus thuringiensis DNG9.</title>
        <authorList>
            <person name="Rosana A.R."/>
            <person name="Daas M.S."/>
            <person name="Acedo J.Z."/>
            <person name="Case R.J."/>
            <person name="Vederas J.C."/>
            <person name="Nateche F."/>
            <person name="Kebbouche-Gana S."/>
        </authorList>
    </citation>
    <scope>NUCLEOTIDE SEQUENCE [LARGE SCALE GENOMIC DNA]</scope>
    <source>
        <strain evidence="1 3">DNG9</strain>
    </source>
</reference>
<dbReference type="Proteomes" id="UP000195991">
    <property type="component" value="Unassembled WGS sequence"/>
</dbReference>
<gene>
    <name evidence="2" type="ORF">BTT61001_02987</name>
    <name evidence="1" type="ORF">BVF97_30740</name>
</gene>
<dbReference type="AlphaFoldDB" id="A0A1C4E9F8"/>
<dbReference type="Proteomes" id="UP000190187">
    <property type="component" value="Unassembled WGS sequence"/>
</dbReference>
<accession>A0A1C4E9F8</accession>
<evidence type="ECO:0000313" key="2">
    <source>
        <dbReference type="EMBL" id="SCC40161.1"/>
    </source>
</evidence>